<keyword evidence="4" id="KW-0032">Aminotransferase</keyword>
<dbReference type="PANTHER" id="PTHR42743">
    <property type="entry name" value="AMINO-ACID AMINOTRANSFERASE"/>
    <property type="match status" value="1"/>
</dbReference>
<keyword evidence="3" id="KW-0663">Pyridoxal phosphate</keyword>
<comment type="similarity">
    <text evidence="2">Belongs to the class-IV pyridoxal-phosphate-dependent aminotransferase family.</text>
</comment>
<evidence type="ECO:0000256" key="3">
    <source>
        <dbReference type="ARBA" id="ARBA00022898"/>
    </source>
</evidence>
<keyword evidence="5" id="KW-1185">Reference proteome</keyword>
<protein>
    <submittedName>
        <fullName evidence="4">D-amino acid aminotransferase</fullName>
    </submittedName>
</protein>
<dbReference type="InterPro" id="IPR043131">
    <property type="entry name" value="BCAT-like_N"/>
</dbReference>
<dbReference type="Gene3D" id="3.20.10.10">
    <property type="entry name" value="D-amino Acid Aminotransferase, subunit A, domain 2"/>
    <property type="match status" value="1"/>
</dbReference>
<gene>
    <name evidence="4" type="ORF">DENOEST_3305</name>
</gene>
<dbReference type="SUPFAM" id="SSF56752">
    <property type="entry name" value="D-aminoacid aminotransferase-like PLP-dependent enzymes"/>
    <property type="match status" value="1"/>
</dbReference>
<comment type="cofactor">
    <cofactor evidence="1">
        <name>pyridoxal 5'-phosphate</name>
        <dbReference type="ChEBI" id="CHEBI:597326"/>
    </cofactor>
</comment>
<dbReference type="Proteomes" id="UP000515733">
    <property type="component" value="Chromosome"/>
</dbReference>
<proteinExistence type="inferred from homology"/>
<dbReference type="FunFam" id="3.20.10.10:FF:000002">
    <property type="entry name" value="D-alanine aminotransferase"/>
    <property type="match status" value="1"/>
</dbReference>
<dbReference type="GO" id="GO:0008652">
    <property type="term" value="P:amino acid biosynthetic process"/>
    <property type="evidence" value="ECO:0007669"/>
    <property type="project" value="UniProtKB-ARBA"/>
</dbReference>
<dbReference type="InterPro" id="IPR050571">
    <property type="entry name" value="Class-IV_PLP-Dep_Aminotrnsfr"/>
</dbReference>
<dbReference type="AlphaFoldDB" id="A0A6S6XWQ5"/>
<evidence type="ECO:0000256" key="1">
    <source>
        <dbReference type="ARBA" id="ARBA00001933"/>
    </source>
</evidence>
<dbReference type="PANTHER" id="PTHR42743:SF10">
    <property type="entry name" value="D-ALANINE AMINOTRANSFERASE"/>
    <property type="match status" value="1"/>
</dbReference>
<dbReference type="CDD" id="cd01558">
    <property type="entry name" value="D-AAT_like"/>
    <property type="match status" value="1"/>
</dbReference>
<dbReference type="InterPro" id="IPR043132">
    <property type="entry name" value="BCAT-like_C"/>
</dbReference>
<dbReference type="GO" id="GO:0046394">
    <property type="term" value="P:carboxylic acid biosynthetic process"/>
    <property type="evidence" value="ECO:0007669"/>
    <property type="project" value="UniProtKB-ARBA"/>
</dbReference>
<dbReference type="GO" id="GO:0008483">
    <property type="term" value="F:transaminase activity"/>
    <property type="evidence" value="ECO:0007669"/>
    <property type="project" value="UniProtKB-KW"/>
</dbReference>
<name>A0A6S6XWQ5_9PROT</name>
<dbReference type="EMBL" id="LR778301">
    <property type="protein sequence ID" value="CAB1370459.1"/>
    <property type="molecule type" value="Genomic_DNA"/>
</dbReference>
<dbReference type="KEGG" id="doe:DENOEST_3305"/>
<dbReference type="InterPro" id="IPR036038">
    <property type="entry name" value="Aminotransferase-like"/>
</dbReference>
<dbReference type="InterPro" id="IPR001544">
    <property type="entry name" value="Aminotrans_IV"/>
</dbReference>
<evidence type="ECO:0000313" key="5">
    <source>
        <dbReference type="Proteomes" id="UP000515733"/>
    </source>
</evidence>
<keyword evidence="4" id="KW-0808">Transferase</keyword>
<dbReference type="Pfam" id="PF01063">
    <property type="entry name" value="Aminotran_4"/>
    <property type="match status" value="1"/>
</dbReference>
<sequence>MMVYLNGAWLPPGEAKVSVMDRGFLFGDGIYEVIPVYSRRPFRLAQHLERLAHSLAAVRIANPHGPAEWESLIQHIVASAEWEDQSVYLQVTRGSAPVRNHAFPKDVAPTVFLMTEALTTPVPTLRELGVKVVSAADNRWHRCDIKAISLLANCLLRQQAVDEGCAETVLFRDGILTEGAAANIFAVKAGVLLAPQKNHLMLPGITYDVVLELAAHLGLPCQVRDILEEEVREADELWLSSSTKEVLPIVELDGRSIGTGHPGPVYQAMYQAYQDFKLKVMRNGELD</sequence>
<evidence type="ECO:0000313" key="4">
    <source>
        <dbReference type="EMBL" id="CAB1370459.1"/>
    </source>
</evidence>
<dbReference type="RefSeq" id="WP_232096523.1">
    <property type="nucleotide sequence ID" value="NZ_LR778301.1"/>
</dbReference>
<reference evidence="4 5" key="1">
    <citation type="submission" date="2020-03" db="EMBL/GenBank/DDBJ databases">
        <authorList>
            <consortium name="Genoscope - CEA"/>
            <person name="William W."/>
        </authorList>
    </citation>
    <scope>NUCLEOTIDE SEQUENCE [LARGE SCALE GENOMIC DNA]</scope>
    <source>
        <strain evidence="5">DSM 16959</strain>
    </source>
</reference>
<evidence type="ECO:0000256" key="2">
    <source>
        <dbReference type="ARBA" id="ARBA00009320"/>
    </source>
</evidence>
<dbReference type="Gene3D" id="3.30.470.10">
    <property type="match status" value="1"/>
</dbReference>
<dbReference type="GO" id="GO:0005829">
    <property type="term" value="C:cytosol"/>
    <property type="evidence" value="ECO:0007669"/>
    <property type="project" value="TreeGrafter"/>
</dbReference>
<accession>A0A6S6XWQ5</accession>
<organism evidence="4 5">
    <name type="scientific">Denitratisoma oestradiolicum</name>
    <dbReference type="NCBI Taxonomy" id="311182"/>
    <lineage>
        <taxon>Bacteria</taxon>
        <taxon>Pseudomonadati</taxon>
        <taxon>Pseudomonadota</taxon>
        <taxon>Betaproteobacteria</taxon>
        <taxon>Nitrosomonadales</taxon>
        <taxon>Sterolibacteriaceae</taxon>
        <taxon>Denitratisoma</taxon>
    </lineage>
</organism>